<dbReference type="EMBL" id="NEVM01000005">
    <property type="protein sequence ID" value="OZI30506.1"/>
    <property type="molecule type" value="Genomic_DNA"/>
</dbReference>
<evidence type="ECO:0000256" key="5">
    <source>
        <dbReference type="ARBA" id="ARBA00022692"/>
    </source>
</evidence>
<gene>
    <name evidence="10" type="ORF">CAL29_21040</name>
</gene>
<comment type="similarity">
    <text evidence="2">Belongs to the autoinducer-2 exporter (AI-2E) (TC 2.A.86) family.</text>
</comment>
<comment type="caution">
    <text evidence="10">The sequence shown here is derived from an EMBL/GenBank/DDBJ whole genome shotgun (WGS) entry which is preliminary data.</text>
</comment>
<keyword evidence="7 9" id="KW-0472">Membrane</keyword>
<feature type="region of interest" description="Disordered" evidence="8">
    <location>
        <begin position="1"/>
        <end position="38"/>
    </location>
</feature>
<feature type="transmembrane region" description="Helical" evidence="9">
    <location>
        <begin position="364"/>
        <end position="390"/>
    </location>
</feature>
<keyword evidence="6 9" id="KW-1133">Transmembrane helix</keyword>
<protein>
    <submittedName>
        <fullName evidence="10">AI-2E family transporter</fullName>
    </submittedName>
</protein>
<sequence length="409" mass="42905">MTAPRRPRPSPAARAAAVAATAMPAGGGAPQSAPASQSAQSVPAAPAVALDAPRRVADRRYAAVIVIAVLAVLFAMREAREFLIPLVLSVLLAYALEPPVHMLARRARVPRPIGAAVVMAALVGALVFGAFSLQNQVGTIVDSLPQTVQKVSRTVHGFAAGKGSFLDKLRAAGAALDKGSKVGSPSASTMERPSERLESMLLAGSMGVASGLGQGVMVLFLVFFLLCSGDIFKRKFIKVCGSTLSKKKINIHMLDQINRSIRMYMAMMVVTNVLLALCSWAAFRLVGLDNAGTWAVVAGALHVVPYFGPLLVAVFTGTAAVVQFGELGPALLVAGMSLLIASLIGFVVQTWMTGRIARMNPVAVFVMLLLFTWVWGLWGTLLSVPIAVIVKVVADHVDGLTGVAEFLGE</sequence>
<evidence type="ECO:0000256" key="4">
    <source>
        <dbReference type="ARBA" id="ARBA00022475"/>
    </source>
</evidence>
<dbReference type="Proteomes" id="UP000216020">
    <property type="component" value="Unassembled WGS sequence"/>
</dbReference>
<feature type="compositionally biased region" description="Low complexity" evidence="8">
    <location>
        <begin position="11"/>
        <end position="38"/>
    </location>
</feature>
<keyword evidence="5 9" id="KW-0812">Transmembrane</keyword>
<dbReference type="AlphaFoldDB" id="A0A261RZI6"/>
<accession>A0A261RZI6</accession>
<name>A0A261RZI6_9BORD</name>
<dbReference type="GO" id="GO:0005886">
    <property type="term" value="C:plasma membrane"/>
    <property type="evidence" value="ECO:0007669"/>
    <property type="project" value="UniProtKB-SubCell"/>
</dbReference>
<dbReference type="GO" id="GO:0055085">
    <property type="term" value="P:transmembrane transport"/>
    <property type="evidence" value="ECO:0007669"/>
    <property type="project" value="TreeGrafter"/>
</dbReference>
<keyword evidence="11" id="KW-1185">Reference proteome</keyword>
<dbReference type="RefSeq" id="WP_094854931.1">
    <property type="nucleotide sequence ID" value="NZ_NEVM01000005.1"/>
</dbReference>
<feature type="transmembrane region" description="Helical" evidence="9">
    <location>
        <begin position="200"/>
        <end position="226"/>
    </location>
</feature>
<dbReference type="InterPro" id="IPR002549">
    <property type="entry name" value="AI-2E-like"/>
</dbReference>
<evidence type="ECO:0000313" key="10">
    <source>
        <dbReference type="EMBL" id="OZI30506.1"/>
    </source>
</evidence>
<feature type="transmembrane region" description="Helical" evidence="9">
    <location>
        <begin position="303"/>
        <end position="324"/>
    </location>
</feature>
<evidence type="ECO:0000256" key="9">
    <source>
        <dbReference type="SAM" id="Phobius"/>
    </source>
</evidence>
<dbReference type="OrthoDB" id="8566218at2"/>
<proteinExistence type="inferred from homology"/>
<organism evidence="10 11">
    <name type="scientific">Bordetella genomosp. 10</name>
    <dbReference type="NCBI Taxonomy" id="1416804"/>
    <lineage>
        <taxon>Bacteria</taxon>
        <taxon>Pseudomonadati</taxon>
        <taxon>Pseudomonadota</taxon>
        <taxon>Betaproteobacteria</taxon>
        <taxon>Burkholderiales</taxon>
        <taxon>Alcaligenaceae</taxon>
        <taxon>Bordetella</taxon>
    </lineage>
</organism>
<evidence type="ECO:0000313" key="11">
    <source>
        <dbReference type="Proteomes" id="UP000216020"/>
    </source>
</evidence>
<evidence type="ECO:0000256" key="8">
    <source>
        <dbReference type="SAM" id="MobiDB-lite"/>
    </source>
</evidence>
<comment type="subcellular location">
    <subcellularLocation>
        <location evidence="1">Cell membrane</location>
        <topology evidence="1">Multi-pass membrane protein</topology>
    </subcellularLocation>
</comment>
<reference evidence="11" key="1">
    <citation type="submission" date="2017-05" db="EMBL/GenBank/DDBJ databases">
        <title>Complete and WGS of Bordetella genogroups.</title>
        <authorList>
            <person name="Spilker T."/>
            <person name="Lipuma J."/>
        </authorList>
    </citation>
    <scope>NUCLEOTIDE SEQUENCE [LARGE SCALE GENOMIC DNA]</scope>
    <source>
        <strain evidence="11">AU16122</strain>
    </source>
</reference>
<feature type="transmembrane region" description="Helical" evidence="9">
    <location>
        <begin position="60"/>
        <end position="76"/>
    </location>
</feature>
<keyword evidence="4" id="KW-1003">Cell membrane</keyword>
<feature type="transmembrane region" description="Helical" evidence="9">
    <location>
        <begin position="331"/>
        <end position="352"/>
    </location>
</feature>
<dbReference type="PANTHER" id="PTHR21716">
    <property type="entry name" value="TRANSMEMBRANE PROTEIN"/>
    <property type="match status" value="1"/>
</dbReference>
<dbReference type="Pfam" id="PF01594">
    <property type="entry name" value="AI-2E_transport"/>
    <property type="match status" value="1"/>
</dbReference>
<feature type="transmembrane region" description="Helical" evidence="9">
    <location>
        <begin position="112"/>
        <end position="133"/>
    </location>
</feature>
<evidence type="ECO:0000256" key="6">
    <source>
        <dbReference type="ARBA" id="ARBA00022989"/>
    </source>
</evidence>
<feature type="transmembrane region" description="Helical" evidence="9">
    <location>
        <begin position="82"/>
        <end position="100"/>
    </location>
</feature>
<feature type="transmembrane region" description="Helical" evidence="9">
    <location>
        <begin position="263"/>
        <end position="283"/>
    </location>
</feature>
<keyword evidence="3" id="KW-0813">Transport</keyword>
<evidence type="ECO:0000256" key="2">
    <source>
        <dbReference type="ARBA" id="ARBA00009773"/>
    </source>
</evidence>
<dbReference type="PANTHER" id="PTHR21716:SF53">
    <property type="entry name" value="PERMEASE PERM-RELATED"/>
    <property type="match status" value="1"/>
</dbReference>
<evidence type="ECO:0000256" key="1">
    <source>
        <dbReference type="ARBA" id="ARBA00004651"/>
    </source>
</evidence>
<evidence type="ECO:0000256" key="3">
    <source>
        <dbReference type="ARBA" id="ARBA00022448"/>
    </source>
</evidence>
<evidence type="ECO:0000256" key="7">
    <source>
        <dbReference type="ARBA" id="ARBA00023136"/>
    </source>
</evidence>